<dbReference type="Proteomes" id="UP000178481">
    <property type="component" value="Unassembled WGS sequence"/>
</dbReference>
<sequence>MTRASMAFIAHYVENWNWLLKWRLFHFLHQKPENHVYTEWLWPIYSTAAVWEMFGHKAFDVVDNFQFDNNVRCRTVLLRNFGWQFFVPQIRNRIRERILEAVLDAQKHVEVIGLGALIKDESLTKGGEWIVQMLGDQLKTPIVHGDTLTAATVFGQITRLRQKRDAGQDESVMITGSTSKIGRAVVLLLARNGIRVKMYTLNQDRFDSIKQEAGTDGVNIEWASSLADGKNCYLWVTGKSVPRGNDLLGFIPHGADVINFAVPNPVSTHSTEHRFDLNFHEGGLLAYDGKRTDLHFTMRLRPGLTYACHAGTIVHASNHWTHHEVGQVSIEQVESVWKSALDLGFYLPPLEGKIPVRSGEKEKHFHWPFGHRHGQIEHFS</sequence>
<evidence type="ECO:0000259" key="2">
    <source>
        <dbReference type="Pfam" id="PF12076"/>
    </source>
</evidence>
<dbReference type="InterPro" id="IPR036291">
    <property type="entry name" value="NAD(P)-bd_dom_sf"/>
</dbReference>
<evidence type="ECO:0000256" key="1">
    <source>
        <dbReference type="ARBA" id="ARBA00004141"/>
    </source>
</evidence>
<comment type="caution">
    <text evidence="3">The sequence shown here is derived from an EMBL/GenBank/DDBJ whole genome shotgun (WGS) entry which is preliminary data.</text>
</comment>
<dbReference type="InterPro" id="IPR021940">
    <property type="entry name" value="CER1-like_C"/>
</dbReference>
<dbReference type="Gene3D" id="3.40.50.720">
    <property type="entry name" value="NAD(P)-binding Rossmann-like Domain"/>
    <property type="match status" value="1"/>
</dbReference>
<protein>
    <recommendedName>
        <fullName evidence="2">Very-long-chain aldehyde decarbonylase CER1-like C-terminal domain-containing protein</fullName>
    </recommendedName>
</protein>
<organism evidence="3 4">
    <name type="scientific">Candidatus Vogelbacteria bacterium RIFOXYD1_FULL_42_15</name>
    <dbReference type="NCBI Taxonomy" id="1802437"/>
    <lineage>
        <taxon>Bacteria</taxon>
        <taxon>Candidatus Vogeliibacteriota</taxon>
    </lineage>
</organism>
<dbReference type="GO" id="GO:0016020">
    <property type="term" value="C:membrane"/>
    <property type="evidence" value="ECO:0007669"/>
    <property type="project" value="UniProtKB-SubCell"/>
</dbReference>
<name>A0A1G2QDV2_9BACT</name>
<comment type="subcellular location">
    <subcellularLocation>
        <location evidence="1">Membrane</location>
        <topology evidence="1">Multi-pass membrane protein</topology>
    </subcellularLocation>
</comment>
<evidence type="ECO:0000313" key="3">
    <source>
        <dbReference type="EMBL" id="OHA58141.1"/>
    </source>
</evidence>
<proteinExistence type="predicted"/>
<dbReference type="Pfam" id="PF12076">
    <property type="entry name" value="CER1-like_C"/>
    <property type="match status" value="1"/>
</dbReference>
<gene>
    <name evidence="3" type="ORF">A2607_01505</name>
</gene>
<dbReference type="EMBL" id="MHTI01000034">
    <property type="protein sequence ID" value="OHA58141.1"/>
    <property type="molecule type" value="Genomic_DNA"/>
</dbReference>
<dbReference type="SUPFAM" id="SSF51735">
    <property type="entry name" value="NAD(P)-binding Rossmann-fold domains"/>
    <property type="match status" value="1"/>
</dbReference>
<feature type="domain" description="Very-long-chain aldehyde decarbonylase CER1-like C-terminal" evidence="2">
    <location>
        <begin position="172"/>
        <end position="345"/>
    </location>
</feature>
<reference evidence="3 4" key="1">
    <citation type="journal article" date="2016" name="Nat. Commun.">
        <title>Thousands of microbial genomes shed light on interconnected biogeochemical processes in an aquifer system.</title>
        <authorList>
            <person name="Anantharaman K."/>
            <person name="Brown C.T."/>
            <person name="Hug L.A."/>
            <person name="Sharon I."/>
            <person name="Castelle C.J."/>
            <person name="Probst A.J."/>
            <person name="Thomas B.C."/>
            <person name="Singh A."/>
            <person name="Wilkins M.J."/>
            <person name="Karaoz U."/>
            <person name="Brodie E.L."/>
            <person name="Williams K.H."/>
            <person name="Hubbard S.S."/>
            <person name="Banfield J.F."/>
        </authorList>
    </citation>
    <scope>NUCLEOTIDE SEQUENCE [LARGE SCALE GENOMIC DNA]</scope>
</reference>
<dbReference type="AlphaFoldDB" id="A0A1G2QDV2"/>
<accession>A0A1G2QDV2</accession>
<evidence type="ECO:0000313" key="4">
    <source>
        <dbReference type="Proteomes" id="UP000178481"/>
    </source>
</evidence>